<dbReference type="Proteomes" id="UP000011518">
    <property type="component" value="Unassembled WGS sequence"/>
</dbReference>
<feature type="region of interest" description="Disordered" evidence="1">
    <location>
        <begin position="1"/>
        <end position="50"/>
    </location>
</feature>
<evidence type="ECO:0000313" key="3">
    <source>
        <dbReference type="Proteomes" id="UP000011518"/>
    </source>
</evidence>
<gene>
    <name evidence="2" type="ORF">TREES_T100021651</name>
</gene>
<organism evidence="2 3">
    <name type="scientific">Tupaia chinensis</name>
    <name type="common">Chinese tree shrew</name>
    <name type="synonym">Tupaia belangeri chinensis</name>
    <dbReference type="NCBI Taxonomy" id="246437"/>
    <lineage>
        <taxon>Eukaryota</taxon>
        <taxon>Metazoa</taxon>
        <taxon>Chordata</taxon>
        <taxon>Craniata</taxon>
        <taxon>Vertebrata</taxon>
        <taxon>Euteleostomi</taxon>
        <taxon>Mammalia</taxon>
        <taxon>Eutheria</taxon>
        <taxon>Euarchontoglires</taxon>
        <taxon>Scandentia</taxon>
        <taxon>Tupaiidae</taxon>
        <taxon>Tupaia</taxon>
    </lineage>
</organism>
<reference evidence="3" key="1">
    <citation type="submission" date="2012-07" db="EMBL/GenBank/DDBJ databases">
        <title>Genome of the Chinese tree shrew, a rising model animal genetically related to primates.</title>
        <authorList>
            <person name="Zhang G."/>
            <person name="Fan Y."/>
            <person name="Yao Y."/>
            <person name="Huang Z."/>
        </authorList>
    </citation>
    <scope>NUCLEOTIDE SEQUENCE [LARGE SCALE GENOMIC DNA]</scope>
</reference>
<sequence length="98" mass="10514">MGTNFRTRRNLGPRAPSRADQGSEGLRQASQALGCPSAQLSRPSQTLVSADHSKRVDIARRAFGPWAAVLDSQLLCSRPLSPCARVRKVLAYDSPAGP</sequence>
<dbReference type="AlphaFoldDB" id="L9JLX0"/>
<proteinExistence type="predicted"/>
<evidence type="ECO:0000256" key="1">
    <source>
        <dbReference type="SAM" id="MobiDB-lite"/>
    </source>
</evidence>
<accession>L9JLX0</accession>
<protein>
    <submittedName>
        <fullName evidence="2">Uncharacterized protein</fullName>
    </submittedName>
</protein>
<feature type="compositionally biased region" description="Polar residues" evidence="1">
    <location>
        <begin position="38"/>
        <end position="48"/>
    </location>
</feature>
<evidence type="ECO:0000313" key="2">
    <source>
        <dbReference type="EMBL" id="ELW51486.1"/>
    </source>
</evidence>
<dbReference type="InParanoid" id="L9JLX0"/>
<reference evidence="3" key="2">
    <citation type="journal article" date="2013" name="Nat. Commun.">
        <title>Genome of the Chinese tree shrew.</title>
        <authorList>
            <person name="Fan Y."/>
            <person name="Huang Z.Y."/>
            <person name="Cao C.C."/>
            <person name="Chen C.S."/>
            <person name="Chen Y.X."/>
            <person name="Fan D.D."/>
            <person name="He J."/>
            <person name="Hou H.L."/>
            <person name="Hu L."/>
            <person name="Hu X.T."/>
            <person name="Jiang X.T."/>
            <person name="Lai R."/>
            <person name="Lang Y.S."/>
            <person name="Liang B."/>
            <person name="Liao S.G."/>
            <person name="Mu D."/>
            <person name="Ma Y.Y."/>
            <person name="Niu Y.Y."/>
            <person name="Sun X.Q."/>
            <person name="Xia J.Q."/>
            <person name="Xiao J."/>
            <person name="Xiong Z.Q."/>
            <person name="Xu L."/>
            <person name="Yang L."/>
            <person name="Zhang Y."/>
            <person name="Zhao W."/>
            <person name="Zhao X.D."/>
            <person name="Zheng Y.T."/>
            <person name="Zhou J.M."/>
            <person name="Zhu Y.B."/>
            <person name="Zhang G.J."/>
            <person name="Wang J."/>
            <person name="Yao Y.G."/>
        </authorList>
    </citation>
    <scope>NUCLEOTIDE SEQUENCE [LARGE SCALE GENOMIC DNA]</scope>
</reference>
<keyword evidence="3" id="KW-1185">Reference proteome</keyword>
<feature type="compositionally biased region" description="Basic residues" evidence="1">
    <location>
        <begin position="1"/>
        <end position="11"/>
    </location>
</feature>
<name>L9JLX0_TUPCH</name>
<dbReference type="EMBL" id="KB320971">
    <property type="protein sequence ID" value="ELW51486.1"/>
    <property type="molecule type" value="Genomic_DNA"/>
</dbReference>